<sequence length="135" mass="14742">MDEPATATVTPYEMLGGEAVVAAIVDRFYRLMDEEERYAELRALHAPDLGKVKAGLAEFLNAWLGGPRTWFERGACVMSLHRPLAITPQAARQWADAMGRAIADQPGLDEKLAEAMTHRLSQMALAMENTSGPAS</sequence>
<evidence type="ECO:0000256" key="6">
    <source>
        <dbReference type="ARBA" id="ARBA00034496"/>
    </source>
</evidence>
<evidence type="ECO:0000256" key="5">
    <source>
        <dbReference type="ARBA" id="ARBA00023004"/>
    </source>
</evidence>
<dbReference type="EMBL" id="JACIDT010000013">
    <property type="protein sequence ID" value="MBB3927637.1"/>
    <property type="molecule type" value="Genomic_DNA"/>
</dbReference>
<dbReference type="GO" id="GO:0019825">
    <property type="term" value="F:oxygen binding"/>
    <property type="evidence" value="ECO:0007669"/>
    <property type="project" value="InterPro"/>
</dbReference>
<keyword evidence="4" id="KW-0479">Metal-binding</keyword>
<dbReference type="InterPro" id="IPR044203">
    <property type="entry name" value="GlbO/GLB3-like"/>
</dbReference>
<gene>
    <name evidence="7" type="ORF">GGR43_003369</name>
</gene>
<evidence type="ECO:0000256" key="2">
    <source>
        <dbReference type="ARBA" id="ARBA00022448"/>
    </source>
</evidence>
<keyword evidence="3" id="KW-0349">Heme</keyword>
<dbReference type="Gene3D" id="1.10.490.10">
    <property type="entry name" value="Globins"/>
    <property type="match status" value="1"/>
</dbReference>
<dbReference type="GO" id="GO:0005344">
    <property type="term" value="F:oxygen carrier activity"/>
    <property type="evidence" value="ECO:0007669"/>
    <property type="project" value="InterPro"/>
</dbReference>
<evidence type="ECO:0000313" key="8">
    <source>
        <dbReference type="Proteomes" id="UP000571950"/>
    </source>
</evidence>
<organism evidence="7 8">
    <name type="scientific">Sphingobium jiangsuense</name>
    <dbReference type="NCBI Taxonomy" id="870476"/>
    <lineage>
        <taxon>Bacteria</taxon>
        <taxon>Pseudomonadati</taxon>
        <taxon>Pseudomonadota</taxon>
        <taxon>Alphaproteobacteria</taxon>
        <taxon>Sphingomonadales</taxon>
        <taxon>Sphingomonadaceae</taxon>
        <taxon>Sphingobium</taxon>
    </lineage>
</organism>
<keyword evidence="2" id="KW-0813">Transport</keyword>
<dbReference type="SUPFAM" id="SSF46458">
    <property type="entry name" value="Globin-like"/>
    <property type="match status" value="1"/>
</dbReference>
<dbReference type="InterPro" id="IPR012292">
    <property type="entry name" value="Globin/Proto"/>
</dbReference>
<dbReference type="GO" id="GO:0046872">
    <property type="term" value="F:metal ion binding"/>
    <property type="evidence" value="ECO:0007669"/>
    <property type="project" value="UniProtKB-KW"/>
</dbReference>
<dbReference type="PANTHER" id="PTHR47366">
    <property type="entry name" value="TWO-ON-TWO HEMOGLOBIN-3"/>
    <property type="match status" value="1"/>
</dbReference>
<name>A0A7W6BPZ7_9SPHN</name>
<dbReference type="Pfam" id="PF01152">
    <property type="entry name" value="Bac_globin"/>
    <property type="match status" value="1"/>
</dbReference>
<proteinExistence type="inferred from homology"/>
<dbReference type="InterPro" id="IPR001486">
    <property type="entry name" value="Hemoglobin_trunc"/>
</dbReference>
<dbReference type="InterPro" id="IPR019795">
    <property type="entry name" value="Globin_bac-like_CS"/>
</dbReference>
<dbReference type="InterPro" id="IPR009050">
    <property type="entry name" value="Globin-like_sf"/>
</dbReference>
<comment type="caution">
    <text evidence="7">The sequence shown here is derived from an EMBL/GenBank/DDBJ whole genome shotgun (WGS) entry which is preliminary data.</text>
</comment>
<dbReference type="PROSITE" id="PS01213">
    <property type="entry name" value="GLOBIN_FAM_2"/>
    <property type="match status" value="1"/>
</dbReference>
<comment type="cofactor">
    <cofactor evidence="1">
        <name>heme</name>
        <dbReference type="ChEBI" id="CHEBI:30413"/>
    </cofactor>
</comment>
<keyword evidence="5" id="KW-0408">Iron</keyword>
<dbReference type="PANTHER" id="PTHR47366:SF1">
    <property type="entry name" value="TWO-ON-TWO HEMOGLOBIN-3"/>
    <property type="match status" value="1"/>
</dbReference>
<dbReference type="CDD" id="cd14773">
    <property type="entry name" value="TrHb2_PhHbO-like_O"/>
    <property type="match status" value="1"/>
</dbReference>
<dbReference type="Proteomes" id="UP000571950">
    <property type="component" value="Unassembled WGS sequence"/>
</dbReference>
<comment type="similarity">
    <text evidence="6">Belongs to the truncated hemoglobin family. Group II subfamily.</text>
</comment>
<evidence type="ECO:0000313" key="7">
    <source>
        <dbReference type="EMBL" id="MBB3927637.1"/>
    </source>
</evidence>
<dbReference type="AlphaFoldDB" id="A0A7W6BPZ7"/>
<protein>
    <submittedName>
        <fullName evidence="7">Hemoglobin</fullName>
    </submittedName>
</protein>
<evidence type="ECO:0000256" key="1">
    <source>
        <dbReference type="ARBA" id="ARBA00001971"/>
    </source>
</evidence>
<dbReference type="GO" id="GO:0020037">
    <property type="term" value="F:heme binding"/>
    <property type="evidence" value="ECO:0007669"/>
    <property type="project" value="InterPro"/>
</dbReference>
<reference evidence="7 8" key="1">
    <citation type="submission" date="2020-08" db="EMBL/GenBank/DDBJ databases">
        <title>Genomic Encyclopedia of Type Strains, Phase IV (KMG-IV): sequencing the most valuable type-strain genomes for metagenomic binning, comparative biology and taxonomic classification.</title>
        <authorList>
            <person name="Goeker M."/>
        </authorList>
    </citation>
    <scope>NUCLEOTIDE SEQUENCE [LARGE SCALE GENOMIC DNA]</scope>
    <source>
        <strain evidence="7 8">DSM 26189</strain>
    </source>
</reference>
<keyword evidence="8" id="KW-1185">Reference proteome</keyword>
<dbReference type="RefSeq" id="WP_188073104.1">
    <property type="nucleotide sequence ID" value="NZ_BSPS01000096.1"/>
</dbReference>
<evidence type="ECO:0000256" key="4">
    <source>
        <dbReference type="ARBA" id="ARBA00022723"/>
    </source>
</evidence>
<evidence type="ECO:0000256" key="3">
    <source>
        <dbReference type="ARBA" id="ARBA00022617"/>
    </source>
</evidence>
<accession>A0A7W6BPZ7</accession>